<dbReference type="AlphaFoldDB" id="A0A834KW75"/>
<accession>A0A834KW75</accession>
<keyword evidence="3" id="KW-1185">Reference proteome</keyword>
<evidence type="ECO:0000313" key="3">
    <source>
        <dbReference type="Proteomes" id="UP000614350"/>
    </source>
</evidence>
<protein>
    <submittedName>
        <fullName evidence="2">Uncharacterized protein</fullName>
    </submittedName>
</protein>
<evidence type="ECO:0000313" key="2">
    <source>
        <dbReference type="EMBL" id="KAF7412394.1"/>
    </source>
</evidence>
<comment type="caution">
    <text evidence="2">The sequence shown here is derived from an EMBL/GenBank/DDBJ whole genome shotgun (WGS) entry which is preliminary data.</text>
</comment>
<sequence>MADVIAERFEGELESRRRIFLSDSRLVSPVTSSSYLHRRAPYERPLQQVRVLPWLDISSNISSVSRSPAMPHLGIPYSKSLSLSLSRSYGTSELSKRSKPAMSIDFCLAGTARLSDRRDSQITEFSVDHLRNDADDDDNDEDDDDDDDDEEDDDDEDDSKEHGCNRRKRAGTPSLRKTLR</sequence>
<gene>
    <name evidence="2" type="ORF">HZH66_001290</name>
</gene>
<reference evidence="2" key="1">
    <citation type="journal article" date="2020" name="G3 (Bethesda)">
        <title>High-Quality Assemblies for Three Invasive Social Wasps from the &lt;i&gt;Vespula&lt;/i&gt; Genus.</title>
        <authorList>
            <person name="Harrop T.W.R."/>
            <person name="Guhlin J."/>
            <person name="McLaughlin G.M."/>
            <person name="Permina E."/>
            <person name="Stockwell P."/>
            <person name="Gilligan J."/>
            <person name="Le Lec M.F."/>
            <person name="Gruber M.A.M."/>
            <person name="Quinn O."/>
            <person name="Lovegrove M."/>
            <person name="Duncan E.J."/>
            <person name="Remnant E.J."/>
            <person name="Van Eeckhoven J."/>
            <person name="Graham B."/>
            <person name="Knapp R.A."/>
            <person name="Langford K.W."/>
            <person name="Kronenberg Z."/>
            <person name="Press M.O."/>
            <person name="Eacker S.M."/>
            <person name="Wilson-Rankin E.E."/>
            <person name="Purcell J."/>
            <person name="Lester P.J."/>
            <person name="Dearden P.K."/>
        </authorList>
    </citation>
    <scope>NUCLEOTIDE SEQUENCE</scope>
    <source>
        <strain evidence="2">Marl-1</strain>
    </source>
</reference>
<feature type="compositionally biased region" description="Acidic residues" evidence="1">
    <location>
        <begin position="134"/>
        <end position="158"/>
    </location>
</feature>
<dbReference type="EMBL" id="JACSEA010000001">
    <property type="protein sequence ID" value="KAF7412394.1"/>
    <property type="molecule type" value="Genomic_DNA"/>
</dbReference>
<dbReference type="Proteomes" id="UP000614350">
    <property type="component" value="Unassembled WGS sequence"/>
</dbReference>
<evidence type="ECO:0000256" key="1">
    <source>
        <dbReference type="SAM" id="MobiDB-lite"/>
    </source>
</evidence>
<proteinExistence type="predicted"/>
<name>A0A834KW75_VESVU</name>
<feature type="region of interest" description="Disordered" evidence="1">
    <location>
        <begin position="125"/>
        <end position="180"/>
    </location>
</feature>
<organism evidence="2 3">
    <name type="scientific">Vespula vulgaris</name>
    <name type="common">Yellow jacket</name>
    <name type="synonym">Wasp</name>
    <dbReference type="NCBI Taxonomy" id="7454"/>
    <lineage>
        <taxon>Eukaryota</taxon>
        <taxon>Metazoa</taxon>
        <taxon>Ecdysozoa</taxon>
        <taxon>Arthropoda</taxon>
        <taxon>Hexapoda</taxon>
        <taxon>Insecta</taxon>
        <taxon>Pterygota</taxon>
        <taxon>Neoptera</taxon>
        <taxon>Endopterygota</taxon>
        <taxon>Hymenoptera</taxon>
        <taxon>Apocrita</taxon>
        <taxon>Aculeata</taxon>
        <taxon>Vespoidea</taxon>
        <taxon>Vespidae</taxon>
        <taxon>Vespinae</taxon>
        <taxon>Vespula</taxon>
    </lineage>
</organism>